<accession>A6GK03</accession>
<dbReference type="GO" id="GO:0015628">
    <property type="term" value="P:protein secretion by the type II secretion system"/>
    <property type="evidence" value="ECO:0007669"/>
    <property type="project" value="TreeGrafter"/>
</dbReference>
<dbReference type="AlphaFoldDB" id="A6GK03"/>
<dbReference type="SUPFAM" id="SSF47781">
    <property type="entry name" value="RuvA domain 2-like"/>
    <property type="match status" value="1"/>
</dbReference>
<dbReference type="PANTHER" id="PTHR21180">
    <property type="entry name" value="ENDONUCLEASE/EXONUCLEASE/PHOSPHATASE FAMILY DOMAIN-CONTAINING PROTEIN 1"/>
    <property type="match status" value="1"/>
</dbReference>
<proteinExistence type="predicted"/>
<evidence type="ECO:0000313" key="2">
    <source>
        <dbReference type="EMBL" id="EDM73804.1"/>
    </source>
</evidence>
<gene>
    <name evidence="2" type="ORF">PPSIR1_12393</name>
</gene>
<feature type="compositionally biased region" description="Basic and acidic residues" evidence="1">
    <location>
        <begin position="65"/>
        <end position="82"/>
    </location>
</feature>
<comment type="caution">
    <text evidence="2">The sequence shown here is derived from an EMBL/GenBank/DDBJ whole genome shotgun (WGS) entry which is preliminary data.</text>
</comment>
<organism evidence="2 3">
    <name type="scientific">Plesiocystis pacifica SIR-1</name>
    <dbReference type="NCBI Taxonomy" id="391625"/>
    <lineage>
        <taxon>Bacteria</taxon>
        <taxon>Pseudomonadati</taxon>
        <taxon>Myxococcota</taxon>
        <taxon>Polyangia</taxon>
        <taxon>Nannocystales</taxon>
        <taxon>Nannocystaceae</taxon>
        <taxon>Plesiocystis</taxon>
    </lineage>
</organism>
<reference evidence="2 3" key="1">
    <citation type="submission" date="2007-06" db="EMBL/GenBank/DDBJ databases">
        <authorList>
            <person name="Shimkets L."/>
            <person name="Ferriera S."/>
            <person name="Johnson J."/>
            <person name="Kravitz S."/>
            <person name="Beeson K."/>
            <person name="Sutton G."/>
            <person name="Rogers Y.-H."/>
            <person name="Friedman R."/>
            <person name="Frazier M."/>
            <person name="Venter J.C."/>
        </authorList>
    </citation>
    <scope>NUCLEOTIDE SEQUENCE [LARGE SCALE GENOMIC DNA]</scope>
    <source>
        <strain evidence="2 3">SIR-1</strain>
    </source>
</reference>
<dbReference type="Gene3D" id="1.10.150.320">
    <property type="entry name" value="Photosystem II 12 kDa extrinsic protein"/>
    <property type="match status" value="1"/>
</dbReference>
<dbReference type="STRING" id="391625.PPSIR1_12393"/>
<dbReference type="Proteomes" id="UP000005801">
    <property type="component" value="Unassembled WGS sequence"/>
</dbReference>
<protein>
    <submittedName>
        <fullName evidence="2">Competence protein ComEA-related protein</fullName>
    </submittedName>
</protein>
<dbReference type="PANTHER" id="PTHR21180:SF32">
    <property type="entry name" value="ENDONUCLEASE_EXONUCLEASE_PHOSPHATASE FAMILY DOMAIN-CONTAINING PROTEIN 1"/>
    <property type="match status" value="1"/>
</dbReference>
<name>A6GK03_9BACT</name>
<dbReference type="eggNOG" id="COG1555">
    <property type="taxonomic scope" value="Bacteria"/>
</dbReference>
<keyword evidence="3" id="KW-1185">Reference proteome</keyword>
<dbReference type="Pfam" id="PF12836">
    <property type="entry name" value="HHH_3"/>
    <property type="match status" value="1"/>
</dbReference>
<dbReference type="InterPro" id="IPR010994">
    <property type="entry name" value="RuvA_2-like"/>
</dbReference>
<sequence length="158" mass="16328">MAALSLAFALALGGLSPPPPPAGRALPCARAQVVDGALRCDDELLEGCVGPLGGRRPASTQKLAPGDRVDTRDCSRGRMDPDDLERLAQPVDLNTASVEELASLPGVGPALAARIVAGRPYRSVDALIEVHGIGPARLAKLRPRARVREGSGAGFRAP</sequence>
<dbReference type="EMBL" id="ABCS01000174">
    <property type="protein sequence ID" value="EDM73804.1"/>
    <property type="molecule type" value="Genomic_DNA"/>
</dbReference>
<dbReference type="GO" id="GO:0015627">
    <property type="term" value="C:type II protein secretion system complex"/>
    <property type="evidence" value="ECO:0007669"/>
    <property type="project" value="TreeGrafter"/>
</dbReference>
<evidence type="ECO:0000313" key="3">
    <source>
        <dbReference type="Proteomes" id="UP000005801"/>
    </source>
</evidence>
<dbReference type="InterPro" id="IPR051675">
    <property type="entry name" value="Endo/Exo/Phosphatase_dom_1"/>
</dbReference>
<feature type="region of interest" description="Disordered" evidence="1">
    <location>
        <begin position="51"/>
        <end position="82"/>
    </location>
</feature>
<evidence type="ECO:0000256" key="1">
    <source>
        <dbReference type="SAM" id="MobiDB-lite"/>
    </source>
</evidence>